<keyword evidence="1" id="KW-0479">Metal-binding</keyword>
<proteinExistence type="predicted"/>
<dbReference type="EMBL" id="ML977329">
    <property type="protein sequence ID" value="KAF2112997.1"/>
    <property type="molecule type" value="Genomic_DNA"/>
</dbReference>
<evidence type="ECO:0000256" key="1">
    <source>
        <dbReference type="PROSITE-ProRule" id="PRU00723"/>
    </source>
</evidence>
<protein>
    <recommendedName>
        <fullName evidence="3">C3H1-type domain-containing protein</fullName>
    </recommendedName>
</protein>
<evidence type="ECO:0000259" key="3">
    <source>
        <dbReference type="PROSITE" id="PS50103"/>
    </source>
</evidence>
<evidence type="ECO:0000313" key="4">
    <source>
        <dbReference type="EMBL" id="KAF2112997.1"/>
    </source>
</evidence>
<dbReference type="Pfam" id="PF25543">
    <property type="entry name" value="zf-CCCH_tandem"/>
    <property type="match status" value="1"/>
</dbReference>
<name>A0A6A5Z2A9_9PLEO</name>
<dbReference type="InterPro" id="IPR057654">
    <property type="entry name" value="Znf-CCCH_tandem"/>
</dbReference>
<dbReference type="OrthoDB" id="3512845at2759"/>
<dbReference type="InterPro" id="IPR057683">
    <property type="entry name" value="DUF7923"/>
</dbReference>
<feature type="region of interest" description="Disordered" evidence="2">
    <location>
        <begin position="1"/>
        <end position="28"/>
    </location>
</feature>
<evidence type="ECO:0000313" key="5">
    <source>
        <dbReference type="Proteomes" id="UP000799770"/>
    </source>
</evidence>
<keyword evidence="1" id="KW-0863">Zinc-finger</keyword>
<feature type="zinc finger region" description="C3H1-type" evidence="1">
    <location>
        <begin position="425"/>
        <end position="453"/>
    </location>
</feature>
<dbReference type="InterPro" id="IPR000571">
    <property type="entry name" value="Znf_CCCH"/>
</dbReference>
<feature type="domain" description="C3H1-type" evidence="3">
    <location>
        <begin position="425"/>
        <end position="453"/>
    </location>
</feature>
<reference evidence="4" key="1">
    <citation type="journal article" date="2020" name="Stud. Mycol.">
        <title>101 Dothideomycetes genomes: a test case for predicting lifestyles and emergence of pathogens.</title>
        <authorList>
            <person name="Haridas S."/>
            <person name="Albert R."/>
            <person name="Binder M."/>
            <person name="Bloem J."/>
            <person name="Labutti K."/>
            <person name="Salamov A."/>
            <person name="Andreopoulos B."/>
            <person name="Baker S."/>
            <person name="Barry K."/>
            <person name="Bills G."/>
            <person name="Bluhm B."/>
            <person name="Cannon C."/>
            <person name="Castanera R."/>
            <person name="Culley D."/>
            <person name="Daum C."/>
            <person name="Ezra D."/>
            <person name="Gonzalez J."/>
            <person name="Henrissat B."/>
            <person name="Kuo A."/>
            <person name="Liang C."/>
            <person name="Lipzen A."/>
            <person name="Lutzoni F."/>
            <person name="Magnuson J."/>
            <person name="Mondo S."/>
            <person name="Nolan M."/>
            <person name="Ohm R."/>
            <person name="Pangilinan J."/>
            <person name="Park H.-J."/>
            <person name="Ramirez L."/>
            <person name="Alfaro M."/>
            <person name="Sun H."/>
            <person name="Tritt A."/>
            <person name="Yoshinaga Y."/>
            <person name="Zwiers L.-H."/>
            <person name="Turgeon B."/>
            <person name="Goodwin S."/>
            <person name="Spatafora J."/>
            <person name="Crous P."/>
            <person name="Grigoriev I."/>
        </authorList>
    </citation>
    <scope>NUCLEOTIDE SEQUENCE</scope>
    <source>
        <strain evidence="4">CBS 627.86</strain>
    </source>
</reference>
<dbReference type="PANTHER" id="PTHR37543">
    <property type="entry name" value="CCCH ZINC FINGER DNA BINDING PROTEIN (AFU_ORTHOLOGUE AFUA_5G12760)"/>
    <property type="match status" value="1"/>
</dbReference>
<dbReference type="GO" id="GO:0008270">
    <property type="term" value="F:zinc ion binding"/>
    <property type="evidence" value="ECO:0007669"/>
    <property type="project" value="UniProtKB-KW"/>
</dbReference>
<dbReference type="Proteomes" id="UP000799770">
    <property type="component" value="Unassembled WGS sequence"/>
</dbReference>
<dbReference type="Gene3D" id="4.10.1000.10">
    <property type="entry name" value="Zinc finger, CCCH-type"/>
    <property type="match status" value="1"/>
</dbReference>
<feature type="region of interest" description="Disordered" evidence="2">
    <location>
        <begin position="332"/>
        <end position="365"/>
    </location>
</feature>
<evidence type="ECO:0000256" key="2">
    <source>
        <dbReference type="SAM" id="MobiDB-lite"/>
    </source>
</evidence>
<keyword evidence="5" id="KW-1185">Reference proteome</keyword>
<sequence>MAPAAMFTTGKSPTGSVPTIASSEENGSSADLWTRGTLIMQRNNEANTFVQELCMRHQFLSEEFAREIQKYDIERREWANWKQNKKHYEESVNAFRASLERDPFVLVLIDGDGMIFRDEYFKAGEVGGREAANKLCTAISDHITRESTLPFDCEVVCLVYANVRGLAEVLVRTGVVEDITVVENFTKGFTRGKTSFDFIDVGPGKDRADEKLIRKLERPLAFRANLYSGVFKRNVGVYQCRRIYFGCSHDNGYARVLEDHATDTAYQEKVFLMEGVPFEKELLQLPFRTKKFPEIFRGTKISLWGAPGTVNPTAAPFTPPISKVYPIISGLPGRFPPPPRQSSQNSDAGSPVLLPRTPSASTLASNDSSTIITSWAAKAAAAPPTPGESPVYKPAHREEIIARNRAGQRVDPPTRDYDKAEVDRIKKLKMCNVHFLRRECPYGINCTHIHDYSPSNRDIATLRLVARMAPCQHGSSCQDIKCIYGHRCPAPLAKIPPPKGEKPCIFSEACKFPLELHNIDCNVVKTLVIR</sequence>
<organism evidence="4 5">
    <name type="scientific">Lophiotrema nucula</name>
    <dbReference type="NCBI Taxonomy" id="690887"/>
    <lineage>
        <taxon>Eukaryota</taxon>
        <taxon>Fungi</taxon>
        <taxon>Dikarya</taxon>
        <taxon>Ascomycota</taxon>
        <taxon>Pezizomycotina</taxon>
        <taxon>Dothideomycetes</taxon>
        <taxon>Pleosporomycetidae</taxon>
        <taxon>Pleosporales</taxon>
        <taxon>Lophiotremataceae</taxon>
        <taxon>Lophiotrema</taxon>
    </lineage>
</organism>
<dbReference type="AlphaFoldDB" id="A0A6A5Z2A9"/>
<gene>
    <name evidence="4" type="ORF">BDV96DRAFT_148635</name>
</gene>
<keyword evidence="1" id="KW-0862">Zinc</keyword>
<dbReference type="PANTHER" id="PTHR37543:SF1">
    <property type="entry name" value="CCCH ZINC FINGER DNA BINDING PROTEIN (AFU_ORTHOLOGUE AFUA_5G12760)"/>
    <property type="match status" value="1"/>
</dbReference>
<dbReference type="Pfam" id="PF25540">
    <property type="entry name" value="DUF7923"/>
    <property type="match status" value="1"/>
</dbReference>
<accession>A0A6A5Z2A9</accession>
<dbReference type="PROSITE" id="PS50103">
    <property type="entry name" value="ZF_C3H1"/>
    <property type="match status" value="1"/>
</dbReference>
<feature type="compositionally biased region" description="Polar residues" evidence="2">
    <location>
        <begin position="9"/>
        <end position="28"/>
    </location>
</feature>